<feature type="transmembrane region" description="Helical" evidence="9">
    <location>
        <begin position="360"/>
        <end position="380"/>
    </location>
</feature>
<feature type="transmembrane region" description="Helical" evidence="9">
    <location>
        <begin position="53"/>
        <end position="73"/>
    </location>
</feature>
<evidence type="ECO:0000256" key="4">
    <source>
        <dbReference type="ARBA" id="ARBA00022692"/>
    </source>
</evidence>
<dbReference type="GO" id="GO:0030244">
    <property type="term" value="P:cellulose biosynthetic process"/>
    <property type="evidence" value="ECO:0007669"/>
    <property type="project" value="InterPro"/>
</dbReference>
<sequence length="566" mass="64709">MGNSSLPLNDYHINKTHVTLNRLYMFIHGIFLSSLFYYRFTTLNDLIKTSSKTLLPHVLILISELIITFIWVLNQASKWRPVTRTVYPDRLPEDEKLPSIDVFICTADPNKEPTVGVMNTLISAMALDYPPDKISVYLSDDGGSNVTFRAIKEAWKFSEFWIPFCRKYWVNNRCPEAYFSSTEESGGDDLVEFVAEKKKIEKRYDEFKDSVLRIVADTSTCVSRDHPPIIEVINGVDPKQKEMPLLVYVAREKRPSHPHHFKAGALNVLVGFRYFAVVEDYFTGLNLHCEGWISVYLEPSRPCFLGASPISLSDILVQNTRWYVGLMQVGLSKFSPLLYGPMRMSTLQSMCYAEFAYTGLYFVPLYILAVVPQLCLVYGIPLYPEVSSPFFFVFSFIFLSYQLKHLQEIFSSGHSLKAWSNEQRIWAMKCLTSYMYASLDATMEKIGLTKAIFLPTNKVVDDEQTKRYQMGIYDFQASALFMVPLCSLYILNVASFIIGLVKILQSHKGNEMIVQAFIPFFITILFFPLLEGMVIRKDKGRISPFVSLVSTVVSIVVLSFVSLVNY</sequence>
<keyword evidence="4 9" id="KW-0812">Transmembrane</keyword>
<evidence type="ECO:0000313" key="10">
    <source>
        <dbReference type="EMBL" id="KAG8370359.1"/>
    </source>
</evidence>
<proteinExistence type="predicted"/>
<protein>
    <recommendedName>
        <fullName evidence="12">Cellulose synthase-like protein G2</fullName>
    </recommendedName>
</protein>
<evidence type="ECO:0000256" key="1">
    <source>
        <dbReference type="ARBA" id="ARBA00004127"/>
    </source>
</evidence>
<keyword evidence="3" id="KW-0808">Transferase</keyword>
<evidence type="ECO:0000256" key="9">
    <source>
        <dbReference type="SAM" id="Phobius"/>
    </source>
</evidence>
<dbReference type="InterPro" id="IPR005150">
    <property type="entry name" value="Cellulose_synth"/>
</dbReference>
<name>A0AAV6WJT4_9LAMI</name>
<keyword evidence="11" id="KW-1185">Reference proteome</keyword>
<evidence type="ECO:0000256" key="6">
    <source>
        <dbReference type="ARBA" id="ARBA00023136"/>
    </source>
</evidence>
<dbReference type="GO" id="GO:0016020">
    <property type="term" value="C:membrane"/>
    <property type="evidence" value="ECO:0007669"/>
    <property type="project" value="InterPro"/>
</dbReference>
<feature type="binding site" evidence="8">
    <location>
        <position position="141"/>
    </location>
    <ligand>
        <name>UDP-alpha-D-glucose</name>
        <dbReference type="ChEBI" id="CHEBI:58885"/>
    </ligand>
</feature>
<dbReference type="InterPro" id="IPR029044">
    <property type="entry name" value="Nucleotide-diphossugar_trans"/>
</dbReference>
<evidence type="ECO:0000256" key="3">
    <source>
        <dbReference type="ARBA" id="ARBA00022679"/>
    </source>
</evidence>
<evidence type="ECO:0000256" key="7">
    <source>
        <dbReference type="ARBA" id="ARBA00023316"/>
    </source>
</evidence>
<keyword evidence="7" id="KW-0961">Cell wall biogenesis/degradation</keyword>
<dbReference type="Gene3D" id="3.90.550.10">
    <property type="entry name" value="Spore Coat Polysaccharide Biosynthesis Protein SpsA, Chain A"/>
    <property type="match status" value="1"/>
</dbReference>
<dbReference type="Proteomes" id="UP000826271">
    <property type="component" value="Unassembled WGS sequence"/>
</dbReference>
<dbReference type="GO" id="GO:0016760">
    <property type="term" value="F:cellulose synthase (UDP-forming) activity"/>
    <property type="evidence" value="ECO:0007669"/>
    <property type="project" value="InterPro"/>
</dbReference>
<comment type="subcellular location">
    <subcellularLocation>
        <location evidence="1">Endomembrane system</location>
        <topology evidence="1">Multi-pass membrane protein</topology>
    </subcellularLocation>
</comment>
<feature type="binding site" evidence="8">
    <location>
        <position position="111"/>
    </location>
    <ligand>
        <name>UDP-alpha-D-glucose</name>
        <dbReference type="ChEBI" id="CHEBI:58885"/>
    </ligand>
</feature>
<evidence type="ECO:0000256" key="5">
    <source>
        <dbReference type="ARBA" id="ARBA00022989"/>
    </source>
</evidence>
<evidence type="ECO:0008006" key="12">
    <source>
        <dbReference type="Google" id="ProtNLM"/>
    </source>
</evidence>
<feature type="transmembrane region" description="Helical" evidence="9">
    <location>
        <begin position="542"/>
        <end position="564"/>
    </location>
</feature>
<evidence type="ECO:0000256" key="2">
    <source>
        <dbReference type="ARBA" id="ARBA00022676"/>
    </source>
</evidence>
<dbReference type="GO" id="GO:0071555">
    <property type="term" value="P:cell wall organization"/>
    <property type="evidence" value="ECO:0007669"/>
    <property type="project" value="UniProtKB-KW"/>
</dbReference>
<reference evidence="10" key="1">
    <citation type="submission" date="2019-10" db="EMBL/GenBank/DDBJ databases">
        <authorList>
            <person name="Zhang R."/>
            <person name="Pan Y."/>
            <person name="Wang J."/>
            <person name="Ma R."/>
            <person name="Yu S."/>
        </authorList>
    </citation>
    <scope>NUCLEOTIDE SEQUENCE</scope>
    <source>
        <strain evidence="10">LA-IB0</strain>
        <tissue evidence="10">Leaf</tissue>
    </source>
</reference>
<dbReference type="AlphaFoldDB" id="A0AAV6WJT4"/>
<dbReference type="FunFam" id="3.90.550.10:FF:000194">
    <property type="entry name" value="Cellulose synthase-like protein G2 isoform A"/>
    <property type="match status" value="1"/>
</dbReference>
<feature type="transmembrane region" description="Helical" evidence="9">
    <location>
        <begin position="477"/>
        <end position="500"/>
    </location>
</feature>
<accession>A0AAV6WJT4</accession>
<keyword evidence="6 9" id="KW-0472">Membrane</keyword>
<feature type="transmembrane region" description="Helical" evidence="9">
    <location>
        <begin position="512"/>
        <end position="530"/>
    </location>
</feature>
<comment type="caution">
    <text evidence="10">The sequence shown here is derived from an EMBL/GenBank/DDBJ whole genome shotgun (WGS) entry which is preliminary data.</text>
</comment>
<dbReference type="GO" id="GO:0012505">
    <property type="term" value="C:endomembrane system"/>
    <property type="evidence" value="ECO:0007669"/>
    <property type="project" value="UniProtKB-SubCell"/>
</dbReference>
<gene>
    <name evidence="10" type="ORF">BUALT_Bualt14G0108700</name>
</gene>
<dbReference type="Pfam" id="PF03552">
    <property type="entry name" value="Cellulose_synt"/>
    <property type="match status" value="1"/>
</dbReference>
<organism evidence="10 11">
    <name type="scientific">Buddleja alternifolia</name>
    <dbReference type="NCBI Taxonomy" id="168488"/>
    <lineage>
        <taxon>Eukaryota</taxon>
        <taxon>Viridiplantae</taxon>
        <taxon>Streptophyta</taxon>
        <taxon>Embryophyta</taxon>
        <taxon>Tracheophyta</taxon>
        <taxon>Spermatophyta</taxon>
        <taxon>Magnoliopsida</taxon>
        <taxon>eudicotyledons</taxon>
        <taxon>Gunneridae</taxon>
        <taxon>Pentapetalae</taxon>
        <taxon>asterids</taxon>
        <taxon>lamiids</taxon>
        <taxon>Lamiales</taxon>
        <taxon>Scrophulariaceae</taxon>
        <taxon>Buddlejeae</taxon>
        <taxon>Buddleja</taxon>
    </lineage>
</organism>
<evidence type="ECO:0000313" key="11">
    <source>
        <dbReference type="Proteomes" id="UP000826271"/>
    </source>
</evidence>
<keyword evidence="2" id="KW-0328">Glycosyltransferase</keyword>
<dbReference type="EMBL" id="WHWC01000014">
    <property type="protein sequence ID" value="KAG8370359.1"/>
    <property type="molecule type" value="Genomic_DNA"/>
</dbReference>
<dbReference type="PANTHER" id="PTHR13301">
    <property type="entry name" value="X-BOX TRANSCRIPTION FACTOR-RELATED"/>
    <property type="match status" value="1"/>
</dbReference>
<feature type="transmembrane region" description="Helical" evidence="9">
    <location>
        <begin position="23"/>
        <end position="41"/>
    </location>
</feature>
<feature type="binding site" evidence="8">
    <location>
        <position position="112"/>
    </location>
    <ligand>
        <name>UDP-alpha-D-glucose</name>
        <dbReference type="ChEBI" id="CHEBI:58885"/>
    </ligand>
</feature>
<feature type="transmembrane region" description="Helical" evidence="9">
    <location>
        <begin position="386"/>
        <end position="403"/>
    </location>
</feature>
<evidence type="ECO:0000256" key="8">
    <source>
        <dbReference type="PIRSR" id="PIRSR605150-2"/>
    </source>
</evidence>
<keyword evidence="5 9" id="KW-1133">Transmembrane helix</keyword>